<keyword evidence="3" id="KW-1185">Reference proteome</keyword>
<dbReference type="EMBL" id="PKLZ01000012">
    <property type="protein sequence ID" value="PLW81540.1"/>
    <property type="molecule type" value="Genomic_DNA"/>
</dbReference>
<accession>A0A2N5XZG9</accession>
<dbReference type="PANTHER" id="PTHR43245">
    <property type="entry name" value="BIFUNCTIONAL POLYMYXIN RESISTANCE PROTEIN ARNA"/>
    <property type="match status" value="1"/>
</dbReference>
<dbReference type="InterPro" id="IPR050177">
    <property type="entry name" value="Lipid_A_modif_metabolic_enz"/>
</dbReference>
<protein>
    <submittedName>
        <fullName evidence="2">LPS biosynthesis protein WbpP</fullName>
    </submittedName>
</protein>
<reference evidence="3" key="1">
    <citation type="submission" date="2017-11" db="EMBL/GenBank/DDBJ databases">
        <title>The draft genome sequence of Chromatocurvus sp. F02.</title>
        <authorList>
            <person name="Du Z.-J."/>
            <person name="Chang Y.-Q."/>
        </authorList>
    </citation>
    <scope>NUCLEOTIDE SEQUENCE [LARGE SCALE GENOMIC DNA]</scope>
    <source>
        <strain evidence="3">F02</strain>
    </source>
</reference>
<dbReference type="Pfam" id="PF01370">
    <property type="entry name" value="Epimerase"/>
    <property type="match status" value="1"/>
</dbReference>
<dbReference type="PANTHER" id="PTHR43245:SF13">
    <property type="entry name" value="UDP-D-APIOSE_UDP-D-XYLOSE SYNTHASE 2"/>
    <property type="match status" value="1"/>
</dbReference>
<evidence type="ECO:0000313" key="3">
    <source>
        <dbReference type="Proteomes" id="UP000234845"/>
    </source>
</evidence>
<dbReference type="CDD" id="cd05256">
    <property type="entry name" value="UDP_AE_SDR_e"/>
    <property type="match status" value="1"/>
</dbReference>
<dbReference type="OrthoDB" id="9803010at2"/>
<dbReference type="SUPFAM" id="SSF51735">
    <property type="entry name" value="NAD(P)-binding Rossmann-fold domains"/>
    <property type="match status" value="1"/>
</dbReference>
<gene>
    <name evidence="2" type="ORF">CWI75_15010</name>
</gene>
<sequence length="373" mass="41305">MCKRDPPHKTARSRRYSGACWPNHRERDLRVNAFQVTEQKLQATPATWLVTGAAGFIGSHLAQTLVSLGQRVVGMDNFSTGYQHNLEAVAKAVNHGGHWQFIEGDIRSLEDCRRATAGVDYVLHEAALGSVPRSLEDPLLTNASNIDGFVNMLVAARDARVRRFVYAASSSTYGDHPGLPKVEDEIGKPLSPYAVTKYVNELYADVFATAYGMETIGLRYFNVFGPRQDPQGAYAAVIPRWFDELMQGRPCQINGDGETSRDFCYIDNVVQANLLAATATHPDAANQVYNVAFGGRTTLNELFYYIRDLLREQRPAIANAEPLYQPFREGDVRHSQADISKAANLLGYTPAFDVAAGLARTADWFVAQSPRQE</sequence>
<name>A0A2N5XZG9_9GAMM</name>
<dbReference type="Proteomes" id="UP000234845">
    <property type="component" value="Unassembled WGS sequence"/>
</dbReference>
<organism evidence="2 3">
    <name type="scientific">Kineobactrum sediminis</name>
    <dbReference type="NCBI Taxonomy" id="1905677"/>
    <lineage>
        <taxon>Bacteria</taxon>
        <taxon>Pseudomonadati</taxon>
        <taxon>Pseudomonadota</taxon>
        <taxon>Gammaproteobacteria</taxon>
        <taxon>Cellvibrionales</taxon>
        <taxon>Halieaceae</taxon>
        <taxon>Kineobactrum</taxon>
    </lineage>
</organism>
<dbReference type="PRINTS" id="PR01713">
    <property type="entry name" value="NUCEPIMERASE"/>
</dbReference>
<comment type="caution">
    <text evidence="2">The sequence shown here is derived from an EMBL/GenBank/DDBJ whole genome shotgun (WGS) entry which is preliminary data.</text>
</comment>
<dbReference type="Gene3D" id="3.40.50.720">
    <property type="entry name" value="NAD(P)-binding Rossmann-like Domain"/>
    <property type="match status" value="1"/>
</dbReference>
<proteinExistence type="predicted"/>
<dbReference type="InterPro" id="IPR001509">
    <property type="entry name" value="Epimerase_deHydtase"/>
</dbReference>
<dbReference type="InterPro" id="IPR036291">
    <property type="entry name" value="NAD(P)-bd_dom_sf"/>
</dbReference>
<dbReference type="Gene3D" id="3.90.25.10">
    <property type="entry name" value="UDP-galactose 4-epimerase, domain 1"/>
    <property type="match status" value="1"/>
</dbReference>
<feature type="domain" description="NAD-dependent epimerase/dehydratase" evidence="1">
    <location>
        <begin position="48"/>
        <end position="292"/>
    </location>
</feature>
<evidence type="ECO:0000313" key="2">
    <source>
        <dbReference type="EMBL" id="PLW81540.1"/>
    </source>
</evidence>
<dbReference type="AlphaFoldDB" id="A0A2N5XZG9"/>
<evidence type="ECO:0000259" key="1">
    <source>
        <dbReference type="Pfam" id="PF01370"/>
    </source>
</evidence>